<comment type="similarity">
    <text evidence="1">Belongs to the asteroid family.</text>
</comment>
<dbReference type="InterPro" id="IPR026832">
    <property type="entry name" value="Asteroid"/>
</dbReference>
<evidence type="ECO:0008006" key="3">
    <source>
        <dbReference type="Google" id="ProtNLM"/>
    </source>
</evidence>
<dbReference type="InterPro" id="IPR029060">
    <property type="entry name" value="PIN-like_dom_sf"/>
</dbReference>
<protein>
    <recommendedName>
        <fullName evidence="3">Asteroid domain-containing protein</fullName>
    </recommendedName>
</protein>
<dbReference type="PANTHER" id="PTHR15665">
    <property type="entry name" value="ASTEROID PROTEIN"/>
    <property type="match status" value="1"/>
</dbReference>
<sequence length="677" mass="77606">MGVKGLTGYVKRDSRYYYKQTTLENTKLLVDGSILFTNMYYQTDESGGRYGAEYQKFVEVLKEFLRKWKPLNVEPIIVLDGLRWRPKELAIHNFENYILRSIENDQPTTPALLTNVYIEVMRELGVKCIMASGGAHNTMALVAKIWDCPVLSKDGNFFLYDVKFFNEHEFINNSPCLKMFDCSALKNRFNINSSLFPLLLVLLGHINHYDLLNPEVMKPFMDRLAAVFGRNDDYSFRPEIPQTLKWAGHYTSLNEAVSDLLACIDKLHRQGVINAINRGIYLHCKPSRAALKALGFRDTTISNLITMHNNRFPKFERDLDKLKVSKILSSQMDKQDDNEESEKRQLSREYPNTDKYFELSENEVYDTIPHKVIDELTTMGKIRGLCIEIRVYKAVLLHPQCEYTRWEGYGEICLPIVSAIFSIVSPSTAKTDDLEVYTNRGSELVVRKITVPKSNNSLADIGRLGVDECRAILNKALGLHPDEKIAGIPNQWKLYIACIVFWMKSETPRKKEITYLRAVIAAILRGVIMKVTSKKIPSNKSLVEDMKSCSLADKSSLQQMVDAINDKECAVARALFNHKFDERTNDFERKAAIINSFGQIDVCLKFLMDFNGLLAFPYDDIIIHELIDGPFFYNFFNIAEKYEKNFSEFLSKKLQGAPNVLKSFLALEKIVMNLVEG</sequence>
<evidence type="ECO:0000313" key="2">
    <source>
        <dbReference type="EMBL" id="CAD1564628.1"/>
    </source>
</evidence>
<dbReference type="Gene3D" id="3.40.50.1010">
    <property type="entry name" value="5'-nuclease"/>
    <property type="match status" value="1"/>
</dbReference>
<organism evidence="2">
    <name type="scientific">Bracon brevicornis</name>
    <dbReference type="NCBI Taxonomy" id="1563983"/>
    <lineage>
        <taxon>Eukaryota</taxon>
        <taxon>Metazoa</taxon>
        <taxon>Ecdysozoa</taxon>
        <taxon>Arthropoda</taxon>
        <taxon>Hexapoda</taxon>
        <taxon>Insecta</taxon>
        <taxon>Pterygota</taxon>
        <taxon>Neoptera</taxon>
        <taxon>Endopterygota</taxon>
        <taxon>Hymenoptera</taxon>
        <taxon>Apocrita</taxon>
        <taxon>Ichneumonoidea</taxon>
        <taxon>Braconidae</taxon>
        <taxon>Braconinae</taxon>
        <taxon>Bracon</taxon>
    </lineage>
</organism>
<dbReference type="PANTHER" id="PTHR15665:SF1">
    <property type="entry name" value="PROTEIN ASTEROID HOMOLOG 1"/>
    <property type="match status" value="1"/>
</dbReference>
<name>A0A6V7KK16_9HYME</name>
<accession>A0A6V7KK16</accession>
<reference evidence="2" key="1">
    <citation type="submission" date="2020-07" db="EMBL/GenBank/DDBJ databases">
        <authorList>
            <person name="Ferguson B K."/>
        </authorList>
    </citation>
    <scope>NUCLEOTIDE SEQUENCE</scope>
    <source>
        <strain evidence="2">L06</strain>
    </source>
</reference>
<gene>
    <name evidence="2" type="ORF">BBRV_LOCUS82032</name>
</gene>
<proteinExistence type="inferred from homology"/>
<dbReference type="AlphaFoldDB" id="A0A6V7KK16"/>
<dbReference type="SUPFAM" id="SSF88723">
    <property type="entry name" value="PIN domain-like"/>
    <property type="match status" value="1"/>
</dbReference>
<dbReference type="EMBL" id="CADCXW020000158">
    <property type="protein sequence ID" value="CAD1564628.1"/>
    <property type="molecule type" value="Genomic_DNA"/>
</dbReference>
<evidence type="ECO:0000256" key="1">
    <source>
        <dbReference type="ARBA" id="ARBA00007398"/>
    </source>
</evidence>